<evidence type="ECO:0000313" key="4">
    <source>
        <dbReference type="EMBL" id="MFG1255110.1"/>
    </source>
</evidence>
<dbReference type="InterPro" id="IPR011854">
    <property type="entry name" value="HypE"/>
</dbReference>
<protein>
    <submittedName>
        <fullName evidence="4">Hydrogenase expression/formation protein HypE</fullName>
    </submittedName>
</protein>
<dbReference type="InterPro" id="IPR036921">
    <property type="entry name" value="PurM-like_N_sf"/>
</dbReference>
<dbReference type="Pfam" id="PF02769">
    <property type="entry name" value="AIRS_C"/>
    <property type="match status" value="1"/>
</dbReference>
<evidence type="ECO:0000259" key="3">
    <source>
        <dbReference type="Pfam" id="PF02769"/>
    </source>
</evidence>
<evidence type="ECO:0000313" key="5">
    <source>
        <dbReference type="Proteomes" id="UP001604043"/>
    </source>
</evidence>
<organism evidence="4 5">
    <name type="scientific">Xanthobacter aminoxidans</name>
    <dbReference type="NCBI Taxonomy" id="186280"/>
    <lineage>
        <taxon>Bacteria</taxon>
        <taxon>Pseudomonadati</taxon>
        <taxon>Pseudomonadota</taxon>
        <taxon>Alphaproteobacteria</taxon>
        <taxon>Hyphomicrobiales</taxon>
        <taxon>Xanthobacteraceae</taxon>
        <taxon>Xanthobacter</taxon>
    </lineage>
</organism>
<dbReference type="InterPro" id="IPR010918">
    <property type="entry name" value="PurM-like_C_dom"/>
</dbReference>
<dbReference type="Pfam" id="PF00586">
    <property type="entry name" value="AIRS"/>
    <property type="match status" value="1"/>
</dbReference>
<dbReference type="Proteomes" id="UP001604043">
    <property type="component" value="Unassembled WGS sequence"/>
</dbReference>
<dbReference type="InterPro" id="IPR036676">
    <property type="entry name" value="PurM-like_C_sf"/>
</dbReference>
<comment type="similarity">
    <text evidence="1">Belongs to the HypE family.</text>
</comment>
<dbReference type="SUPFAM" id="SSF56042">
    <property type="entry name" value="PurM C-terminal domain-like"/>
    <property type="match status" value="1"/>
</dbReference>
<reference evidence="4 5" key="1">
    <citation type="submission" date="2024-02" db="EMBL/GenBank/DDBJ databases">
        <title>Expansion and revision of Xanthobacter and proposal of Roseixanthobacter gen. nov.</title>
        <authorList>
            <person name="Soltysiak M.P.M."/>
            <person name="Jalihal A."/>
            <person name="Ory A."/>
            <person name="Chrisophersen C."/>
            <person name="Lee A.D."/>
            <person name="Boulton J."/>
            <person name="Springer M."/>
        </authorList>
    </citation>
    <scope>NUCLEOTIDE SEQUENCE [LARGE SCALE GENOMIC DNA]</scope>
    <source>
        <strain evidence="4 5">CB5</strain>
    </source>
</reference>
<proteinExistence type="inferred from homology"/>
<gene>
    <name evidence="4" type="primary">hypE</name>
    <name evidence="4" type="ORF">V5F30_23075</name>
</gene>
<dbReference type="InterPro" id="IPR016188">
    <property type="entry name" value="PurM-like_N"/>
</dbReference>
<keyword evidence="5" id="KW-1185">Reference proteome</keyword>
<dbReference type="PANTHER" id="PTHR30303">
    <property type="entry name" value="HYDROGENASE ISOENZYMES FORMATION PROTEIN HYPE"/>
    <property type="match status" value="1"/>
</dbReference>
<dbReference type="PIRSF" id="PIRSF005644">
    <property type="entry name" value="Hdrgns_mtr_HypE"/>
    <property type="match status" value="1"/>
</dbReference>
<dbReference type="CDD" id="cd02197">
    <property type="entry name" value="HypE"/>
    <property type="match status" value="1"/>
</dbReference>
<dbReference type="Gene3D" id="3.90.650.10">
    <property type="entry name" value="PurM-like C-terminal domain"/>
    <property type="match status" value="1"/>
</dbReference>
<feature type="domain" description="PurM-like C-terminal" evidence="3">
    <location>
        <begin position="182"/>
        <end position="333"/>
    </location>
</feature>
<dbReference type="EMBL" id="JBAFUR010000008">
    <property type="protein sequence ID" value="MFG1255110.1"/>
    <property type="molecule type" value="Genomic_DNA"/>
</dbReference>
<evidence type="ECO:0000256" key="1">
    <source>
        <dbReference type="ARBA" id="ARBA00006243"/>
    </source>
</evidence>
<dbReference type="Gene3D" id="3.30.1330.10">
    <property type="entry name" value="PurM-like, N-terminal domain"/>
    <property type="match status" value="1"/>
</dbReference>
<sequence>MNIPFSTPTAARRRPMTQKTVTLAHGGGGSAMRDLIDDVFLSAFSGEGRAAPEDQARFDLAALMARGDRLAFTTDGFVVDPLFFPGGDIGKLAVCGTVNDLAVGGATPVALSCAIIIEEGLEVETLRRVVRSMAETAHAAGVAIATGDTKVVARGACDKLFITTTGIGVIRAGLDVGVTKARPGDKVIVNGLLGDHGAAILNARGDLALDTAIESDCAPLNGLIDTLISAAPGLRMMRDATRGGIAAVVNELAEASKVGIRLDELSLPMRPEVMGFCEILGLDPLYLANEGKILAVVPAEESDAALAALRAHPLGREAAVIGEVTSERPGRVVMRTRFGGERIVDMLVGDQLPRIC</sequence>
<comment type="caution">
    <text evidence="4">The sequence shown here is derived from an EMBL/GenBank/DDBJ whole genome shotgun (WGS) entry which is preliminary data.</text>
</comment>
<evidence type="ECO:0000259" key="2">
    <source>
        <dbReference type="Pfam" id="PF00586"/>
    </source>
</evidence>
<name>A0ABW6ZN20_9HYPH</name>
<accession>A0ABW6ZN20</accession>
<dbReference type="SUPFAM" id="SSF55326">
    <property type="entry name" value="PurM N-terminal domain-like"/>
    <property type="match status" value="1"/>
</dbReference>
<dbReference type="NCBIfam" id="TIGR02124">
    <property type="entry name" value="hypE"/>
    <property type="match status" value="1"/>
</dbReference>
<feature type="domain" description="PurM-like N-terminal" evidence="2">
    <location>
        <begin position="61"/>
        <end position="170"/>
    </location>
</feature>
<dbReference type="RefSeq" id="WP_029556079.1">
    <property type="nucleotide sequence ID" value="NZ_JBAFUR010000008.1"/>
</dbReference>
<dbReference type="PANTHER" id="PTHR30303:SF0">
    <property type="entry name" value="CARBAMOYL DEHYDRATASE HYPE"/>
    <property type="match status" value="1"/>
</dbReference>